<protein>
    <recommendedName>
        <fullName evidence="1">MEDS domain-containing protein</fullName>
    </recommendedName>
</protein>
<dbReference type="Pfam" id="PF14417">
    <property type="entry name" value="MEDS"/>
    <property type="match status" value="1"/>
</dbReference>
<dbReference type="InterPro" id="IPR027417">
    <property type="entry name" value="P-loop_NTPase"/>
</dbReference>
<feature type="domain" description="MEDS" evidence="1">
    <location>
        <begin position="17"/>
        <end position="156"/>
    </location>
</feature>
<proteinExistence type="predicted"/>
<reference evidence="2" key="1">
    <citation type="journal article" date="2014" name="Genome Biol. Evol.">
        <title>Pangenome evidence for extensive interdomain horizontal transfer affecting lineage core and shell genes in uncultured planktonic thaumarchaeota and euryarchaeota.</title>
        <authorList>
            <person name="Deschamps P."/>
            <person name="Zivanovic Y."/>
            <person name="Moreira D."/>
            <person name="Rodriguez-Valera F."/>
            <person name="Lopez-Garcia P."/>
        </authorList>
    </citation>
    <scope>NUCLEOTIDE SEQUENCE</scope>
</reference>
<evidence type="ECO:0000259" key="1">
    <source>
        <dbReference type="Pfam" id="PF14417"/>
    </source>
</evidence>
<accession>A0A075HT70</accession>
<sequence>MSYREIGHEHLETLDDTHILLFHEEQKKAEEIEFKFIKTGLEKNQTCFYTTNNPDRLKDKMTEFGIDVKNNVENKLLNIVQIPKEFEEYEKMIMDKVKELPQDVKIRVVSTHYFDFNSEKKTESMEEIEQCVDDRFHKIPGNFICSFHVPSVDKELAPEFMKNLLDSHHEILFLTKEDKIEKFTFA</sequence>
<organism evidence="2">
    <name type="scientific">uncultured marine thaumarchaeote KM3_84_A09</name>
    <dbReference type="NCBI Taxonomy" id="1456310"/>
    <lineage>
        <taxon>Archaea</taxon>
        <taxon>Nitrososphaerota</taxon>
        <taxon>environmental samples</taxon>
    </lineage>
</organism>
<dbReference type="Gene3D" id="3.40.50.300">
    <property type="entry name" value="P-loop containing nucleotide triphosphate hydrolases"/>
    <property type="match status" value="1"/>
</dbReference>
<name>A0A075HT70_9ARCH</name>
<dbReference type="InterPro" id="IPR025847">
    <property type="entry name" value="MEDS_domain"/>
</dbReference>
<dbReference type="EMBL" id="KF901117">
    <property type="protein sequence ID" value="AIF18670.1"/>
    <property type="molecule type" value="Genomic_DNA"/>
</dbReference>
<dbReference type="AlphaFoldDB" id="A0A075HT70"/>
<evidence type="ECO:0000313" key="2">
    <source>
        <dbReference type="EMBL" id="AIF18670.1"/>
    </source>
</evidence>